<dbReference type="AlphaFoldDB" id="A0A0V0UJF5"/>
<dbReference type="EMBL" id="JYDJ01000001">
    <property type="protein sequence ID" value="KRX51085.1"/>
    <property type="molecule type" value="Genomic_DNA"/>
</dbReference>
<evidence type="ECO:0000313" key="4">
    <source>
        <dbReference type="EMBL" id="KRX51085.1"/>
    </source>
</evidence>
<dbReference type="PANTHER" id="PTHR10858:SF23">
    <property type="entry name" value="DEOXYRIBONUCLEASE II"/>
    <property type="match status" value="1"/>
</dbReference>
<proteinExistence type="inferred from homology"/>
<feature type="transmembrane region" description="Helical" evidence="3">
    <location>
        <begin position="380"/>
        <end position="399"/>
    </location>
</feature>
<reference evidence="4 5" key="1">
    <citation type="submission" date="2015-01" db="EMBL/GenBank/DDBJ databases">
        <title>Evolution of Trichinella species and genotypes.</title>
        <authorList>
            <person name="Korhonen P.K."/>
            <person name="Edoardo P."/>
            <person name="Giuseppe L.R."/>
            <person name="Gasser R.B."/>
        </authorList>
    </citation>
    <scope>NUCLEOTIDE SEQUENCE [LARGE SCALE GENOMIC DNA]</scope>
    <source>
        <strain evidence="4">ISS417</strain>
    </source>
</reference>
<dbReference type="Proteomes" id="UP000055048">
    <property type="component" value="Unassembled WGS sequence"/>
</dbReference>
<evidence type="ECO:0000256" key="3">
    <source>
        <dbReference type="SAM" id="Phobius"/>
    </source>
</evidence>
<keyword evidence="3" id="KW-0812">Transmembrane</keyword>
<name>A0A0V0UJF5_9BILA</name>
<keyword evidence="3" id="KW-0472">Membrane</keyword>
<accession>A0A0V0UJF5</accession>
<evidence type="ECO:0000256" key="2">
    <source>
        <dbReference type="ARBA" id="ARBA00022801"/>
    </source>
</evidence>
<feature type="transmembrane region" description="Helical" evidence="3">
    <location>
        <begin position="338"/>
        <end position="356"/>
    </location>
</feature>
<dbReference type="GO" id="GO:0006309">
    <property type="term" value="P:apoptotic DNA fragmentation"/>
    <property type="evidence" value="ECO:0007669"/>
    <property type="project" value="TreeGrafter"/>
</dbReference>
<dbReference type="InterPro" id="IPR004947">
    <property type="entry name" value="DNase_II"/>
</dbReference>
<keyword evidence="3" id="KW-1133">Transmembrane helix</keyword>
<organism evidence="4 5">
    <name type="scientific">Trichinella murrelli</name>
    <dbReference type="NCBI Taxonomy" id="144512"/>
    <lineage>
        <taxon>Eukaryota</taxon>
        <taxon>Metazoa</taxon>
        <taxon>Ecdysozoa</taxon>
        <taxon>Nematoda</taxon>
        <taxon>Enoplea</taxon>
        <taxon>Dorylaimia</taxon>
        <taxon>Trichinellida</taxon>
        <taxon>Trichinellidae</taxon>
        <taxon>Trichinella</taxon>
    </lineage>
</organism>
<dbReference type="STRING" id="144512.A0A0V0UJF5"/>
<evidence type="ECO:0000313" key="5">
    <source>
        <dbReference type="Proteomes" id="UP000055048"/>
    </source>
</evidence>
<dbReference type="PANTHER" id="PTHR10858">
    <property type="entry name" value="DEOXYRIBONUCLEASE II"/>
    <property type="match status" value="1"/>
</dbReference>
<dbReference type="Pfam" id="PF03265">
    <property type="entry name" value="DNase_II"/>
    <property type="match status" value="2"/>
</dbReference>
<keyword evidence="5" id="KW-1185">Reference proteome</keyword>
<sequence length="475" mass="55498">MFDLSVQLSMAVQFLISILFCEFIKISKETEIVHSCRGKSDILDWFIIYKLNQIANNTAGLFNGKRFVFIDSSAKLSSFWILSENDIDEEESFLHSSLNSFYSSSKADKAETSVIMYNDWPPYARKSLTTYSTKGTTRPQNCVFMRKNGNSAMWMIHNIPSFPDHRKFYWPEYATKQAHIVFCLTLPYDTFSQWVSQIAYENPLIYFHNVPKRERTNVVDSLLYGKGVIAEPNYRFSNSLKTVGGERLFLFSKLAESNMDMYQLIGKMYNATFRFWEKSDEADQKLDNICSRYLTVKRIYGNIYLFLNNPEQIAHEDYKTGINCSELVNELEIQLCKVFLIFIISHIVMYLIYCAFKKWKFHHLPLNSCPREDYLWKLMFYRFGSIAFLFSVCCFPFIIHYCNYCFNSAGPGIKNNDDASKWLIELNGKKIWCFGSLPRERQQILCSGGMICMQNEKIWNAFDASIKFTKAESCI</sequence>
<keyword evidence="2" id="KW-0378">Hydrolase</keyword>
<evidence type="ECO:0000256" key="1">
    <source>
        <dbReference type="ARBA" id="ARBA00007527"/>
    </source>
</evidence>
<gene>
    <name evidence="4" type="primary">DNASE2</name>
    <name evidence="4" type="ORF">T05_9831</name>
</gene>
<protein>
    <submittedName>
        <fullName evidence="4">Deoxyribonuclease-2-alpha</fullName>
    </submittedName>
</protein>
<dbReference type="OrthoDB" id="10261598at2759"/>
<comment type="similarity">
    <text evidence="1">Belongs to the DNase II family.</text>
</comment>
<comment type="caution">
    <text evidence="4">The sequence shown here is derived from an EMBL/GenBank/DDBJ whole genome shotgun (WGS) entry which is preliminary data.</text>
</comment>
<dbReference type="GO" id="GO:0004531">
    <property type="term" value="F:deoxyribonuclease II activity"/>
    <property type="evidence" value="ECO:0007669"/>
    <property type="project" value="InterPro"/>
</dbReference>